<dbReference type="InterPro" id="IPR050303">
    <property type="entry name" value="GatZ_KbaZ_carbometab"/>
</dbReference>
<feature type="transmembrane region" description="Helical" evidence="1">
    <location>
        <begin position="228"/>
        <end position="249"/>
    </location>
</feature>
<dbReference type="RefSeq" id="WP_022075231.1">
    <property type="nucleotide sequence ID" value="NZ_AP031447.1"/>
</dbReference>
<dbReference type="GO" id="GO:0005886">
    <property type="term" value="C:plasma membrane"/>
    <property type="evidence" value="ECO:0007669"/>
    <property type="project" value="TreeGrafter"/>
</dbReference>
<protein>
    <submittedName>
        <fullName evidence="2">Mannose permease IID component</fullName>
    </submittedName>
</protein>
<organism evidence="2">
    <name type="scientific">Mediterraneibacter gnavus</name>
    <name type="common">Ruminococcus gnavus</name>
    <dbReference type="NCBI Taxonomy" id="33038"/>
    <lineage>
        <taxon>Bacteria</taxon>
        <taxon>Bacillati</taxon>
        <taxon>Bacillota</taxon>
        <taxon>Clostridia</taxon>
        <taxon>Lachnospirales</taxon>
        <taxon>Lachnospiraceae</taxon>
        <taxon>Mediterraneibacter</taxon>
    </lineage>
</organism>
<keyword evidence="1" id="KW-1133">Transmembrane helix</keyword>
<feature type="transmembrane region" description="Helical" evidence="1">
    <location>
        <begin position="189"/>
        <end position="216"/>
    </location>
</feature>
<feature type="transmembrane region" description="Helical" evidence="1">
    <location>
        <begin position="147"/>
        <end position="169"/>
    </location>
</feature>
<name>A0A6N3DL80_MEDGN</name>
<reference evidence="2" key="1">
    <citation type="submission" date="2019-11" db="EMBL/GenBank/DDBJ databases">
        <authorList>
            <person name="Feng L."/>
        </authorList>
    </citation>
    <scope>NUCLEOTIDE SEQUENCE</scope>
    <source>
        <strain evidence="2">RgnavusLFYP19</strain>
    </source>
</reference>
<accession>A0A6N3DL80</accession>
<sequence>MMTSNTAEQKNVIGKKELRSIFLRSLSLEYSWNYERQQNMGYCFAMLPAIKKIYQKKEDQIAAAKRHMEFFNTTPYISTAVFGISTAMEESNARNEDFDTSSINNVKVALMGPLAGIGDSMFWGTLRVIATGIGTSLAMQGSILGPLLFWLIFNVPAFAVRYICLKFGYKFGTSFLNKIEESGMMPKLTFGAAVLGLMVIGAMIPSMITVNIAGAIGSGDAAVKVQEILDGIMPNLVPFAMTLGIYGLLQKKVKVSWILIVLMVVGIVGALLGIF</sequence>
<feature type="transmembrane region" description="Helical" evidence="1">
    <location>
        <begin position="255"/>
        <end position="274"/>
    </location>
</feature>
<evidence type="ECO:0000256" key="1">
    <source>
        <dbReference type="SAM" id="Phobius"/>
    </source>
</evidence>
<evidence type="ECO:0000313" key="2">
    <source>
        <dbReference type="EMBL" id="VYU27581.1"/>
    </source>
</evidence>
<dbReference type="EMBL" id="CACRUK010000026">
    <property type="protein sequence ID" value="VYU27581.1"/>
    <property type="molecule type" value="Genomic_DNA"/>
</dbReference>
<keyword evidence="1" id="KW-0812">Transmembrane</keyword>
<dbReference type="InterPro" id="IPR004704">
    <property type="entry name" value="PTS_IID_man"/>
</dbReference>
<dbReference type="AlphaFoldDB" id="A0A6N3DL80"/>
<dbReference type="GO" id="GO:0009401">
    <property type="term" value="P:phosphoenolpyruvate-dependent sugar phosphotransferase system"/>
    <property type="evidence" value="ECO:0007669"/>
    <property type="project" value="InterPro"/>
</dbReference>
<dbReference type="PANTHER" id="PTHR32502:SF23">
    <property type="entry name" value="TRANSPORT PROTEIN, PTS SYSTEM"/>
    <property type="match status" value="1"/>
</dbReference>
<dbReference type="Pfam" id="PF03613">
    <property type="entry name" value="EIID-AGA"/>
    <property type="match status" value="1"/>
</dbReference>
<keyword evidence="1" id="KW-0472">Membrane</keyword>
<dbReference type="PANTHER" id="PTHR32502">
    <property type="entry name" value="N-ACETYLGALACTOSAMINE PERMEASE II COMPONENT-RELATED"/>
    <property type="match status" value="1"/>
</dbReference>
<proteinExistence type="predicted"/>
<dbReference type="PROSITE" id="PS51108">
    <property type="entry name" value="PTS_EIID"/>
    <property type="match status" value="1"/>
</dbReference>
<gene>
    <name evidence="2" type="primary">manZ_1</name>
    <name evidence="2" type="ORF">RGLFYP19_01768</name>
</gene>